<dbReference type="Proteomes" id="UP001497497">
    <property type="component" value="Unassembled WGS sequence"/>
</dbReference>
<reference evidence="3 4" key="1">
    <citation type="submission" date="2024-04" db="EMBL/GenBank/DDBJ databases">
        <authorList>
            <consortium name="Genoscope - CEA"/>
            <person name="William W."/>
        </authorList>
    </citation>
    <scope>NUCLEOTIDE SEQUENCE [LARGE SCALE GENOMIC DNA]</scope>
</reference>
<feature type="transmembrane region" description="Helical" evidence="1">
    <location>
        <begin position="177"/>
        <end position="201"/>
    </location>
</feature>
<dbReference type="AlphaFoldDB" id="A0AAV2H5V6"/>
<sequence>MAKFFLCVLYLWLGQCACQQSRITLHMDSTVPDPEGGAKDLVLSAVVLRTVNSIFCHGSAGDSFVIRIDPNSGNMEIIDNTVGFSNRTKFIDSCMPASNPVQCTTTHVCTTGSNCVVNLAVDCAQTQGPKKWEKIPQIEVSLVDRHGELAMENCFVMCLDSGFAEEGLDLGHQGLSYLAIGFIVAGTVLAGSLLVIGFVVWKIKDMRRFERPQRNSQHHIHYVK</sequence>
<evidence type="ECO:0000256" key="2">
    <source>
        <dbReference type="SAM" id="SignalP"/>
    </source>
</evidence>
<accession>A0AAV2H5V6</accession>
<evidence type="ECO:0000256" key="1">
    <source>
        <dbReference type="SAM" id="Phobius"/>
    </source>
</evidence>
<feature type="chain" id="PRO_5043326538" evidence="2">
    <location>
        <begin position="19"/>
        <end position="224"/>
    </location>
</feature>
<gene>
    <name evidence="3" type="ORF">GSLYS_00002705001</name>
</gene>
<keyword evidence="2" id="KW-0732">Signal</keyword>
<keyword evidence="1" id="KW-0472">Membrane</keyword>
<name>A0AAV2H5V6_LYMST</name>
<comment type="caution">
    <text evidence="3">The sequence shown here is derived from an EMBL/GenBank/DDBJ whole genome shotgun (WGS) entry which is preliminary data.</text>
</comment>
<evidence type="ECO:0000313" key="3">
    <source>
        <dbReference type="EMBL" id="CAL1528535.1"/>
    </source>
</evidence>
<dbReference type="EMBL" id="CAXITT010000034">
    <property type="protein sequence ID" value="CAL1528535.1"/>
    <property type="molecule type" value="Genomic_DNA"/>
</dbReference>
<protein>
    <submittedName>
        <fullName evidence="3">Uncharacterized protein</fullName>
    </submittedName>
</protein>
<keyword evidence="1" id="KW-1133">Transmembrane helix</keyword>
<proteinExistence type="predicted"/>
<keyword evidence="1" id="KW-0812">Transmembrane</keyword>
<organism evidence="3 4">
    <name type="scientific">Lymnaea stagnalis</name>
    <name type="common">Great pond snail</name>
    <name type="synonym">Helix stagnalis</name>
    <dbReference type="NCBI Taxonomy" id="6523"/>
    <lineage>
        <taxon>Eukaryota</taxon>
        <taxon>Metazoa</taxon>
        <taxon>Spiralia</taxon>
        <taxon>Lophotrochozoa</taxon>
        <taxon>Mollusca</taxon>
        <taxon>Gastropoda</taxon>
        <taxon>Heterobranchia</taxon>
        <taxon>Euthyneura</taxon>
        <taxon>Panpulmonata</taxon>
        <taxon>Hygrophila</taxon>
        <taxon>Lymnaeoidea</taxon>
        <taxon>Lymnaeidae</taxon>
        <taxon>Lymnaea</taxon>
    </lineage>
</organism>
<feature type="signal peptide" evidence="2">
    <location>
        <begin position="1"/>
        <end position="18"/>
    </location>
</feature>
<keyword evidence="4" id="KW-1185">Reference proteome</keyword>
<evidence type="ECO:0000313" key="4">
    <source>
        <dbReference type="Proteomes" id="UP001497497"/>
    </source>
</evidence>